<dbReference type="AlphaFoldDB" id="K1RKW5"/>
<gene>
    <name evidence="1" type="ORF">CGI_10006890</name>
</gene>
<dbReference type="InParanoid" id="K1RKW5"/>
<proteinExistence type="predicted"/>
<organism evidence="1">
    <name type="scientific">Magallana gigas</name>
    <name type="common">Pacific oyster</name>
    <name type="synonym">Crassostrea gigas</name>
    <dbReference type="NCBI Taxonomy" id="29159"/>
    <lineage>
        <taxon>Eukaryota</taxon>
        <taxon>Metazoa</taxon>
        <taxon>Spiralia</taxon>
        <taxon>Lophotrochozoa</taxon>
        <taxon>Mollusca</taxon>
        <taxon>Bivalvia</taxon>
        <taxon>Autobranchia</taxon>
        <taxon>Pteriomorphia</taxon>
        <taxon>Ostreida</taxon>
        <taxon>Ostreoidea</taxon>
        <taxon>Ostreidae</taxon>
        <taxon>Magallana</taxon>
    </lineage>
</organism>
<evidence type="ECO:0000313" key="1">
    <source>
        <dbReference type="EMBL" id="EKC34951.1"/>
    </source>
</evidence>
<accession>K1RKW5</accession>
<reference evidence="1" key="1">
    <citation type="journal article" date="2012" name="Nature">
        <title>The oyster genome reveals stress adaptation and complexity of shell formation.</title>
        <authorList>
            <person name="Zhang G."/>
            <person name="Fang X."/>
            <person name="Guo X."/>
            <person name="Li L."/>
            <person name="Luo R."/>
            <person name="Xu F."/>
            <person name="Yang P."/>
            <person name="Zhang L."/>
            <person name="Wang X."/>
            <person name="Qi H."/>
            <person name="Xiong Z."/>
            <person name="Que H."/>
            <person name="Xie Y."/>
            <person name="Holland P.W."/>
            <person name="Paps J."/>
            <person name="Zhu Y."/>
            <person name="Wu F."/>
            <person name="Chen Y."/>
            <person name="Wang J."/>
            <person name="Peng C."/>
            <person name="Meng J."/>
            <person name="Yang L."/>
            <person name="Liu J."/>
            <person name="Wen B."/>
            <person name="Zhang N."/>
            <person name="Huang Z."/>
            <person name="Zhu Q."/>
            <person name="Feng Y."/>
            <person name="Mount A."/>
            <person name="Hedgecock D."/>
            <person name="Xu Z."/>
            <person name="Liu Y."/>
            <person name="Domazet-Loso T."/>
            <person name="Du Y."/>
            <person name="Sun X."/>
            <person name="Zhang S."/>
            <person name="Liu B."/>
            <person name="Cheng P."/>
            <person name="Jiang X."/>
            <person name="Li J."/>
            <person name="Fan D."/>
            <person name="Wang W."/>
            <person name="Fu W."/>
            <person name="Wang T."/>
            <person name="Wang B."/>
            <person name="Zhang J."/>
            <person name="Peng Z."/>
            <person name="Li Y."/>
            <person name="Li N."/>
            <person name="Wang J."/>
            <person name="Chen M."/>
            <person name="He Y."/>
            <person name="Tan F."/>
            <person name="Song X."/>
            <person name="Zheng Q."/>
            <person name="Huang R."/>
            <person name="Yang H."/>
            <person name="Du X."/>
            <person name="Chen L."/>
            <person name="Yang M."/>
            <person name="Gaffney P.M."/>
            <person name="Wang S."/>
            <person name="Luo L."/>
            <person name="She Z."/>
            <person name="Ming Y."/>
            <person name="Huang W."/>
            <person name="Zhang S."/>
            <person name="Huang B."/>
            <person name="Zhang Y."/>
            <person name="Qu T."/>
            <person name="Ni P."/>
            <person name="Miao G."/>
            <person name="Wang J."/>
            <person name="Wang Q."/>
            <person name="Steinberg C.E."/>
            <person name="Wang H."/>
            <person name="Li N."/>
            <person name="Qian L."/>
            <person name="Zhang G."/>
            <person name="Li Y."/>
            <person name="Yang H."/>
            <person name="Liu X."/>
            <person name="Wang J."/>
            <person name="Yin Y."/>
            <person name="Wang J."/>
        </authorList>
    </citation>
    <scope>NUCLEOTIDE SEQUENCE [LARGE SCALE GENOMIC DNA]</scope>
    <source>
        <strain evidence="1">05x7-T-G4-1.051#20</strain>
    </source>
</reference>
<sequence length="354" mass="40727">MNISAGESATPERGDLVEIFMPPLGLILVGFLALSFLVVCTSGFRRQFRFRTRCVSPSFCHASLTSLSSTSVLHYFRNRSPEEDNVRFYTRGDFRVLEHLQLYQNNPKYLFKIGIPTVTSLIFCPIIMAVYKPTARFLWPNRTQPAINEAIACFLAPAGMVYAVSFGFAFQQVLQKQLDITARLNNDFSEMELLMKLTKKLTCLKSTTRMKMYLALKEEIMTVIQYITEMPRAQNNKEGAIWDIVDHLREIPTQKHNVDRAIIHDIVKWVFLEVLSFSSFLGIQMVKCESYRLEMCMSFVTCLSISMSCYIVADIDNPFHGFFRIELKSVLTILENLAVCFHEELMTDIKLEHI</sequence>
<protein>
    <submittedName>
        <fullName evidence="1">Uncharacterized protein</fullName>
    </submittedName>
</protein>
<name>K1RKW5_MAGGI</name>
<dbReference type="Pfam" id="PF14023">
    <property type="entry name" value="Bestrophin-like"/>
    <property type="match status" value="1"/>
</dbReference>
<dbReference type="HOGENOM" id="CLU_740227_0_0_1"/>
<dbReference type="EMBL" id="JH818406">
    <property type="protein sequence ID" value="EKC34951.1"/>
    <property type="molecule type" value="Genomic_DNA"/>
</dbReference>
<dbReference type="InterPro" id="IPR025333">
    <property type="entry name" value="DUF4239"/>
</dbReference>